<name>A0A1H6UGL4_9BACL</name>
<feature type="transmembrane region" description="Helical" evidence="1">
    <location>
        <begin position="82"/>
        <end position="101"/>
    </location>
</feature>
<feature type="transmembrane region" description="Helical" evidence="1">
    <location>
        <begin position="297"/>
        <end position="318"/>
    </location>
</feature>
<protein>
    <submittedName>
        <fullName evidence="2">Aminobenzoyl-glutamate transport protein</fullName>
    </submittedName>
</protein>
<feature type="transmembrane region" description="Helical" evidence="1">
    <location>
        <begin position="257"/>
        <end position="277"/>
    </location>
</feature>
<feature type="transmembrane region" description="Helical" evidence="1">
    <location>
        <begin position="28"/>
        <end position="47"/>
    </location>
</feature>
<evidence type="ECO:0000313" key="2">
    <source>
        <dbReference type="EMBL" id="SEI89814.1"/>
    </source>
</evidence>
<organism evidence="2 3">
    <name type="scientific">Bhargavaea ginsengi</name>
    <dbReference type="NCBI Taxonomy" id="426757"/>
    <lineage>
        <taxon>Bacteria</taxon>
        <taxon>Bacillati</taxon>
        <taxon>Bacillota</taxon>
        <taxon>Bacilli</taxon>
        <taxon>Bacillales</taxon>
        <taxon>Caryophanaceae</taxon>
        <taxon>Bhargavaea</taxon>
    </lineage>
</organism>
<feature type="transmembrane region" description="Helical" evidence="1">
    <location>
        <begin position="437"/>
        <end position="455"/>
    </location>
</feature>
<keyword evidence="1" id="KW-0472">Membrane</keyword>
<sequence length="506" mass="54714">MSSQKKGWSDRFLTKLEVAGNKLPDPSVLFIIMSVAILLASAVAGIFNVKAKNPATGETIEAVNLLSSEGLVLILSESINNFIEFPALGMVLVVMIGIGIAEKTGYFEALMKRTIEITPEKFILPTVIFVGIISNVAGDAGPVILPPIAAMVLMRIGYHPFVGLLVAYAATNGAFSANIILGMTDALALGFTEKSAQLVDSDYTGNIAMNYYFIAASSFLLVLVLYFVTKKVVSPRLGTYEGVSFTHEKISDREVSALRWANISVVVAAIALLLLVIPENGILRNPETGSIINDSPFMNSAVFLITILFFIPGLVFGLKAKTLKSTKDFGDILADSMGTMGGYIVLVFFAAQMLAYFEWSNLGPIIAVYGAQLLESINLSGIPLFISFILIVGLINLLIGSASAKWAILAPVFVPMFMFLGYDPAFTQMVYRVGDSFSNPISPMLPFLPLLLTFAKKYDKDVKLGTLIANLLPYSIAILIVWIIFLIVWYLLGIPVGPGGPIYLEQ</sequence>
<dbReference type="Proteomes" id="UP000199200">
    <property type="component" value="Unassembled WGS sequence"/>
</dbReference>
<dbReference type="PANTHER" id="PTHR30282">
    <property type="entry name" value="P-AMINOBENZOYL GLUTAMATE TRANSPORTER"/>
    <property type="match status" value="1"/>
</dbReference>
<reference evidence="3" key="1">
    <citation type="submission" date="2016-10" db="EMBL/GenBank/DDBJ databases">
        <authorList>
            <person name="Varghese N."/>
            <person name="Submissions S."/>
        </authorList>
    </citation>
    <scope>NUCLEOTIDE SEQUENCE [LARGE SCALE GENOMIC DNA]</scope>
    <source>
        <strain evidence="3">CGMCC 1.6763</strain>
    </source>
</reference>
<feature type="transmembrane region" description="Helical" evidence="1">
    <location>
        <begin position="211"/>
        <end position="228"/>
    </location>
</feature>
<dbReference type="AlphaFoldDB" id="A0A1H6UGL4"/>
<feature type="transmembrane region" description="Helical" evidence="1">
    <location>
        <begin position="339"/>
        <end position="357"/>
    </location>
</feature>
<dbReference type="RefSeq" id="WP_092050040.1">
    <property type="nucleotide sequence ID" value="NZ_FNZF01000001.1"/>
</dbReference>
<dbReference type="PANTHER" id="PTHR30282:SF0">
    <property type="entry name" value="P-AMINOBENZOYL-GLUTAMATE TRANSPORT PROTEIN"/>
    <property type="match status" value="1"/>
</dbReference>
<dbReference type="EMBL" id="FNZF01000001">
    <property type="protein sequence ID" value="SEI89814.1"/>
    <property type="molecule type" value="Genomic_DNA"/>
</dbReference>
<feature type="transmembrane region" description="Helical" evidence="1">
    <location>
        <begin position="122"/>
        <end position="138"/>
    </location>
</feature>
<dbReference type="GO" id="GO:0015558">
    <property type="term" value="F:secondary active p-aminobenzoyl-glutamate transmembrane transporter activity"/>
    <property type="evidence" value="ECO:0007669"/>
    <property type="project" value="InterPro"/>
</dbReference>
<keyword evidence="1" id="KW-0812">Transmembrane</keyword>
<dbReference type="GO" id="GO:1902604">
    <property type="term" value="P:p-aminobenzoyl-glutamate transmembrane transport"/>
    <property type="evidence" value="ECO:0007669"/>
    <property type="project" value="InterPro"/>
</dbReference>
<accession>A0A1H6UGL4</accession>
<proteinExistence type="predicted"/>
<feature type="transmembrane region" description="Helical" evidence="1">
    <location>
        <begin position="406"/>
        <end position="425"/>
    </location>
</feature>
<keyword evidence="1" id="KW-1133">Transmembrane helix</keyword>
<dbReference type="Pfam" id="PF03806">
    <property type="entry name" value="ABG_transport"/>
    <property type="match status" value="1"/>
</dbReference>
<keyword evidence="3" id="KW-1185">Reference proteome</keyword>
<evidence type="ECO:0000256" key="1">
    <source>
        <dbReference type="SAM" id="Phobius"/>
    </source>
</evidence>
<feature type="transmembrane region" description="Helical" evidence="1">
    <location>
        <begin position="377"/>
        <end position="399"/>
    </location>
</feature>
<dbReference type="OrthoDB" id="3314392at2"/>
<dbReference type="STRING" id="426757.SAMN04488127_0737"/>
<evidence type="ECO:0000313" key="3">
    <source>
        <dbReference type="Proteomes" id="UP000199200"/>
    </source>
</evidence>
<feature type="transmembrane region" description="Helical" evidence="1">
    <location>
        <begin position="467"/>
        <end position="492"/>
    </location>
</feature>
<gene>
    <name evidence="2" type="ORF">SAMN04488127_0737</name>
</gene>
<dbReference type="InterPro" id="IPR004697">
    <property type="entry name" value="AbgT"/>
</dbReference>